<keyword evidence="1" id="KW-0472">Membrane</keyword>
<dbReference type="AlphaFoldDB" id="A0A8H9IRZ6"/>
<evidence type="ECO:0000256" key="1">
    <source>
        <dbReference type="SAM" id="Phobius"/>
    </source>
</evidence>
<feature type="transmembrane region" description="Helical" evidence="1">
    <location>
        <begin position="47"/>
        <end position="71"/>
    </location>
</feature>
<proteinExistence type="predicted"/>
<sequence length="312" mass="33770">MSTAQSSPLPPSSLSPVAFPLVGVLILILSSWALSGLDASGKWIMGFGVPLLVMCWFRYVVHLGLVLALVLPVKGRKILRSSRPKAQILRGTVMMLSTFSFFSALRYLPQAEATSINFLAPLLVLSVAPWVLKEPPRISRWVAAGVGFLGVLIIIRPTAGLHPMGVMFGLMTACMFATQFIATRRVAVDNSLTTLIWSGAVGSICLTIALPFLLPAALPALKELTFFQWLILISTGLWGCLGHLLQIQAYQRASASLLAPFVYLQIVAAAALGWLIWGQFPDVFTWIGIAVVCTSGIVIGALEWRRQRKAGV</sequence>
<gene>
    <name evidence="3" type="ORF">GCM10010096_34010</name>
</gene>
<feature type="domain" description="EamA" evidence="2">
    <location>
        <begin position="23"/>
        <end position="155"/>
    </location>
</feature>
<organism evidence="3 4">
    <name type="scientific">Alcaligenes pakistanensis</name>
    <dbReference type="NCBI Taxonomy" id="1482717"/>
    <lineage>
        <taxon>Bacteria</taxon>
        <taxon>Pseudomonadati</taxon>
        <taxon>Pseudomonadota</taxon>
        <taxon>Betaproteobacteria</taxon>
        <taxon>Burkholderiales</taxon>
        <taxon>Alcaligenaceae</taxon>
        <taxon>Alcaligenes</taxon>
    </lineage>
</organism>
<feature type="domain" description="EamA" evidence="2">
    <location>
        <begin position="164"/>
        <end position="298"/>
    </location>
</feature>
<reference evidence="4" key="1">
    <citation type="journal article" date="2019" name="Int. J. Syst. Evol. Microbiol.">
        <title>The Global Catalogue of Microorganisms (GCM) 10K type strain sequencing project: providing services to taxonomists for standard genome sequencing and annotation.</title>
        <authorList>
            <consortium name="The Broad Institute Genomics Platform"/>
            <consortium name="The Broad Institute Genome Sequencing Center for Infectious Disease"/>
            <person name="Wu L."/>
            <person name="Ma J."/>
        </authorList>
    </citation>
    <scope>NUCLEOTIDE SEQUENCE [LARGE SCALE GENOMIC DNA]</scope>
    <source>
        <strain evidence="4">KCTC 42083</strain>
    </source>
</reference>
<comment type="caution">
    <text evidence="3">The sequence shown here is derived from an EMBL/GenBank/DDBJ whole genome shotgun (WGS) entry which is preliminary data.</text>
</comment>
<keyword evidence="4" id="KW-1185">Reference proteome</keyword>
<name>A0A8H9IRZ6_9BURK</name>
<feature type="transmembrane region" description="Helical" evidence="1">
    <location>
        <begin position="257"/>
        <end position="277"/>
    </location>
</feature>
<keyword evidence="1" id="KW-0812">Transmembrane</keyword>
<dbReference type="InterPro" id="IPR000620">
    <property type="entry name" value="EamA_dom"/>
</dbReference>
<evidence type="ECO:0000313" key="3">
    <source>
        <dbReference type="EMBL" id="GHC57961.1"/>
    </source>
</evidence>
<feature type="transmembrane region" description="Helical" evidence="1">
    <location>
        <begin position="12"/>
        <end position="35"/>
    </location>
</feature>
<feature type="transmembrane region" description="Helical" evidence="1">
    <location>
        <begin position="226"/>
        <end position="245"/>
    </location>
</feature>
<feature type="transmembrane region" description="Helical" evidence="1">
    <location>
        <begin position="91"/>
        <end position="108"/>
    </location>
</feature>
<evidence type="ECO:0000313" key="4">
    <source>
        <dbReference type="Proteomes" id="UP000608923"/>
    </source>
</evidence>
<keyword evidence="1" id="KW-1133">Transmembrane helix</keyword>
<feature type="transmembrane region" description="Helical" evidence="1">
    <location>
        <begin position="283"/>
        <end position="302"/>
    </location>
</feature>
<dbReference type="PANTHER" id="PTHR22911:SF103">
    <property type="entry name" value="BLR2811 PROTEIN"/>
    <property type="match status" value="1"/>
</dbReference>
<dbReference type="EMBL" id="BMZN01000005">
    <property type="protein sequence ID" value="GHC57961.1"/>
    <property type="molecule type" value="Genomic_DNA"/>
</dbReference>
<dbReference type="Pfam" id="PF00892">
    <property type="entry name" value="EamA"/>
    <property type="match status" value="2"/>
</dbReference>
<feature type="transmembrane region" description="Helical" evidence="1">
    <location>
        <begin position="161"/>
        <end position="182"/>
    </location>
</feature>
<feature type="transmembrane region" description="Helical" evidence="1">
    <location>
        <begin position="114"/>
        <end position="131"/>
    </location>
</feature>
<dbReference type="RefSeq" id="WP_189393849.1">
    <property type="nucleotide sequence ID" value="NZ_BMZN01000005.1"/>
</dbReference>
<dbReference type="SUPFAM" id="SSF103481">
    <property type="entry name" value="Multidrug resistance efflux transporter EmrE"/>
    <property type="match status" value="2"/>
</dbReference>
<evidence type="ECO:0000259" key="2">
    <source>
        <dbReference type="Pfam" id="PF00892"/>
    </source>
</evidence>
<protein>
    <submittedName>
        <fullName evidence="3">Integral membrane protein</fullName>
    </submittedName>
</protein>
<dbReference type="InterPro" id="IPR037185">
    <property type="entry name" value="EmrE-like"/>
</dbReference>
<accession>A0A8H9IRZ6</accession>
<feature type="transmembrane region" description="Helical" evidence="1">
    <location>
        <begin position="138"/>
        <end position="155"/>
    </location>
</feature>
<dbReference type="PANTHER" id="PTHR22911">
    <property type="entry name" value="ACYL-MALONYL CONDENSING ENZYME-RELATED"/>
    <property type="match status" value="1"/>
</dbReference>
<feature type="transmembrane region" description="Helical" evidence="1">
    <location>
        <begin position="194"/>
        <end position="214"/>
    </location>
</feature>
<dbReference type="GO" id="GO:0016020">
    <property type="term" value="C:membrane"/>
    <property type="evidence" value="ECO:0007669"/>
    <property type="project" value="InterPro"/>
</dbReference>
<dbReference type="Proteomes" id="UP000608923">
    <property type="component" value="Unassembled WGS sequence"/>
</dbReference>